<dbReference type="PANTHER" id="PTHR47691:SF3">
    <property type="entry name" value="HTH-TYPE TRANSCRIPTIONAL REGULATOR RV0890C-RELATED"/>
    <property type="match status" value="1"/>
</dbReference>
<feature type="domain" description="AAA+ ATPase" evidence="3">
    <location>
        <begin position="290"/>
        <end position="416"/>
    </location>
</feature>
<evidence type="ECO:0000256" key="2">
    <source>
        <dbReference type="ARBA" id="ARBA00023125"/>
    </source>
</evidence>
<dbReference type="SMART" id="SM01043">
    <property type="entry name" value="BTAD"/>
    <property type="match status" value="1"/>
</dbReference>
<proteinExistence type="inferred from homology"/>
<dbReference type="AlphaFoldDB" id="A0A2P2CAK3"/>
<protein>
    <submittedName>
        <fullName evidence="6">Putative Transcriptional activator domain</fullName>
    </submittedName>
</protein>
<sequence length="1029" mass="110314">MLTVAVLGPLEVFRDGQHLAVPAGKSSELMVRLALEPGELVRADRLVNDLWGAAGGSARRNTLQSKVTMLRKALGAASEITSRDGGYSLAVHSANVDAFAAVGSTANALRLLDAGDVRAAADLCTSALSLFRGEVLPGAGDGDWVRAHRTRLEETRISLLEIQFAARTGLGDVGDLIGGLEAAVATYPFQESLWELLIAALYRAGRQADALAAFQKVRTLLAVELGLDPRPRLKELEQQMLTQDESLETTLRPGMLRTGQTASSSNLPSLTIELVGREQEATALCELVARHRLVEIVGPGGMGKTAIAMETGRRLISSAVVGADGIWLARLESAETADQVVDVLIGAMNGPAGEAALFELLAGSSMMLILDNCEHLVDDVAALAVRLLDAAPGLRILCTSQVALDVDGEIVFQLGPLSLADGVALFTKRANAQRLSLTGVAEGALLDLCRSLDGLPLAIELAAARTRTLSVEEITRRLDDRFVVLADPNSRKAERRRSLRSTIAWSYDLLFPDDQRGLWALASFSGGASLEAVEFVLEALDVPAAAAIDVVGRLASRSLVMVDDPSVWGATASSPRGQPTRYRLLDSIRAFALEAVAAAGEAERARTAHARWFAELADSSTLGVRSSRQAEHLALARTERSNIDAALAWCASHDPGLGVRIVNGFGWAWVVLGDSRGAQRILTALDSSPAAGNAQERTTALLFAAWIEASTGSLDFARQHIAEAAEVADSLRDEELQGRCDYYLSYVVAHQGQFRAALELTELSRSVYDTLERPWDQAANALFAARAAISAADVERSVLAAGRVQFWLQAVDDPWLHVRGEAILGELARLQHRFEDAVLHLGRAADTSRKLGFQQTEAYQVTSLGRAQSQAGDTARGAATLERAIEKAQATGDVRLAALARVHQGRALRALGQLDRARNALEAASRWHRDVGGGEQALVGDCLLAAMDAAADVPNAKQRLIGILDQATDADDVAAEVFALDALARIELMGGHLARAQDLCQRADQRMRLVSHLMTDQDRVDARWVREFY</sequence>
<accession>A0A2P2CAK3</accession>
<dbReference type="InterPro" id="IPR027417">
    <property type="entry name" value="P-loop_NTPase"/>
</dbReference>
<dbReference type="Pfam" id="PF00486">
    <property type="entry name" value="Trans_reg_C"/>
    <property type="match status" value="1"/>
</dbReference>
<gene>
    <name evidence="6" type="ORF">NOCA2480008</name>
</gene>
<evidence type="ECO:0000259" key="4">
    <source>
        <dbReference type="SMART" id="SM00862"/>
    </source>
</evidence>
<dbReference type="SMART" id="SM00382">
    <property type="entry name" value="AAA"/>
    <property type="match status" value="1"/>
</dbReference>
<dbReference type="InterPro" id="IPR016032">
    <property type="entry name" value="Sig_transdc_resp-reg_C-effctor"/>
</dbReference>
<dbReference type="PRINTS" id="PR00364">
    <property type="entry name" value="DISEASERSIST"/>
</dbReference>
<name>A0A2P2CAK3_9ZZZZ</name>
<dbReference type="InterPro" id="IPR011990">
    <property type="entry name" value="TPR-like_helical_dom_sf"/>
</dbReference>
<dbReference type="InterPro" id="IPR001867">
    <property type="entry name" value="OmpR/PhoB-type_DNA-bd"/>
</dbReference>
<feature type="domain" description="Bacterial transcriptional activator" evidence="5">
    <location>
        <begin position="96"/>
        <end position="241"/>
    </location>
</feature>
<dbReference type="InterPro" id="IPR036388">
    <property type="entry name" value="WH-like_DNA-bd_sf"/>
</dbReference>
<feature type="domain" description="OmpR/PhoB-type" evidence="4">
    <location>
        <begin position="16"/>
        <end position="89"/>
    </location>
</feature>
<dbReference type="SUPFAM" id="SSF48452">
    <property type="entry name" value="TPR-like"/>
    <property type="match status" value="2"/>
</dbReference>
<evidence type="ECO:0000313" key="6">
    <source>
        <dbReference type="EMBL" id="CUR57922.1"/>
    </source>
</evidence>
<dbReference type="Gene3D" id="1.25.40.10">
    <property type="entry name" value="Tetratricopeptide repeat domain"/>
    <property type="match status" value="2"/>
</dbReference>
<reference evidence="6" key="1">
    <citation type="submission" date="2015-08" db="EMBL/GenBank/DDBJ databases">
        <authorList>
            <person name="Babu N.S."/>
            <person name="Beckwith C.J."/>
            <person name="Beseler K.G."/>
            <person name="Brison A."/>
            <person name="Carone J.V."/>
            <person name="Caskin T.P."/>
            <person name="Diamond M."/>
            <person name="Durham M.E."/>
            <person name="Foxe J.M."/>
            <person name="Go M."/>
            <person name="Henderson B.A."/>
            <person name="Jones I.B."/>
            <person name="McGettigan J.A."/>
            <person name="Micheletti S.J."/>
            <person name="Nasrallah M.E."/>
            <person name="Ortiz D."/>
            <person name="Piller C.R."/>
            <person name="Privatt S.R."/>
            <person name="Schneider S.L."/>
            <person name="Sharp S."/>
            <person name="Smith T.C."/>
            <person name="Stanton J.D."/>
            <person name="Ullery H.E."/>
            <person name="Wilson R.J."/>
            <person name="Serrano M.G."/>
            <person name="Buck G."/>
            <person name="Lee V."/>
            <person name="Wang Y."/>
            <person name="Carvalho R."/>
            <person name="Voegtly L."/>
            <person name="Shi R."/>
            <person name="Duckworth R."/>
            <person name="Johnson A."/>
            <person name="Loviza R."/>
            <person name="Walstead R."/>
            <person name="Shah Z."/>
            <person name="Kiflezghi M."/>
            <person name="Wade K."/>
            <person name="Ball S.L."/>
            <person name="Bradley K.W."/>
            <person name="Asai D.J."/>
            <person name="Bowman C.A."/>
            <person name="Russell D.A."/>
            <person name="Pope W.H."/>
            <person name="Jacobs-Sera D."/>
            <person name="Hendrix R.W."/>
            <person name="Hatfull G.F."/>
        </authorList>
    </citation>
    <scope>NUCLEOTIDE SEQUENCE</scope>
</reference>
<dbReference type="Gene3D" id="3.40.50.300">
    <property type="entry name" value="P-loop containing nucleotide triphosphate hydrolases"/>
    <property type="match status" value="1"/>
</dbReference>
<evidence type="ECO:0000259" key="5">
    <source>
        <dbReference type="SMART" id="SM01043"/>
    </source>
</evidence>
<dbReference type="InterPro" id="IPR005158">
    <property type="entry name" value="BTAD"/>
</dbReference>
<evidence type="ECO:0000259" key="3">
    <source>
        <dbReference type="SMART" id="SM00382"/>
    </source>
</evidence>
<dbReference type="SUPFAM" id="SSF46894">
    <property type="entry name" value="C-terminal effector domain of the bipartite response regulators"/>
    <property type="match status" value="1"/>
</dbReference>
<dbReference type="Pfam" id="PF03704">
    <property type="entry name" value="BTAD"/>
    <property type="match status" value="1"/>
</dbReference>
<dbReference type="InterPro" id="IPR003593">
    <property type="entry name" value="AAA+_ATPase"/>
</dbReference>
<dbReference type="Gene3D" id="1.10.10.10">
    <property type="entry name" value="Winged helix-like DNA-binding domain superfamily/Winged helix DNA-binding domain"/>
    <property type="match status" value="1"/>
</dbReference>
<keyword evidence="2" id="KW-0238">DNA-binding</keyword>
<dbReference type="EMBL" id="CZKA01000043">
    <property type="protein sequence ID" value="CUR57922.1"/>
    <property type="molecule type" value="Genomic_DNA"/>
</dbReference>
<comment type="similarity">
    <text evidence="1">Belongs to the AfsR/DnrI/RedD regulatory family.</text>
</comment>
<dbReference type="GO" id="GO:0003677">
    <property type="term" value="F:DNA binding"/>
    <property type="evidence" value="ECO:0007669"/>
    <property type="project" value="UniProtKB-KW"/>
</dbReference>
<dbReference type="SMART" id="SM00862">
    <property type="entry name" value="Trans_reg_C"/>
    <property type="match status" value="1"/>
</dbReference>
<dbReference type="PANTHER" id="PTHR47691">
    <property type="entry name" value="REGULATOR-RELATED"/>
    <property type="match status" value="1"/>
</dbReference>
<organism evidence="6">
    <name type="scientific">metagenome</name>
    <dbReference type="NCBI Taxonomy" id="256318"/>
    <lineage>
        <taxon>unclassified sequences</taxon>
        <taxon>metagenomes</taxon>
    </lineage>
</organism>
<dbReference type="SUPFAM" id="SSF52540">
    <property type="entry name" value="P-loop containing nucleoside triphosphate hydrolases"/>
    <property type="match status" value="1"/>
</dbReference>
<evidence type="ECO:0000256" key="1">
    <source>
        <dbReference type="ARBA" id="ARBA00005820"/>
    </source>
</evidence>
<dbReference type="GO" id="GO:0006355">
    <property type="term" value="P:regulation of DNA-templated transcription"/>
    <property type="evidence" value="ECO:0007669"/>
    <property type="project" value="InterPro"/>
</dbReference>
<dbReference type="GO" id="GO:0000160">
    <property type="term" value="P:phosphorelay signal transduction system"/>
    <property type="evidence" value="ECO:0007669"/>
    <property type="project" value="InterPro"/>
</dbReference>
<dbReference type="CDD" id="cd15831">
    <property type="entry name" value="BTAD"/>
    <property type="match status" value="1"/>
</dbReference>